<keyword evidence="1" id="KW-0863">Zinc-finger</keyword>
<name>A0A5Q4BNG6_9PEZI</name>
<dbReference type="PROSITE" id="PS00028">
    <property type="entry name" value="ZINC_FINGER_C2H2_1"/>
    <property type="match status" value="1"/>
</dbReference>
<comment type="caution">
    <text evidence="4">The sequence shown here is derived from an EMBL/GenBank/DDBJ whole genome shotgun (WGS) entry which is preliminary data.</text>
</comment>
<dbReference type="InterPro" id="IPR036236">
    <property type="entry name" value="Znf_C2H2_sf"/>
</dbReference>
<sequence>MGFILKDPPPDDRWDCHYCDGDPGRYRLDETMDFADGGTLISDDDGHLSAPPWATPTATPMRREPHYPALGQPRCLASTSFTELVSTQGCDPTCAMQSAFSVDGTPIASVQSPDLVLAIMEHFVPNVPLTPLHLGQLQETHSGFRMAFLGEPETCCLELPTPRRSASLDGSMMTFSTDQHLPQHPILTTASRLAKDLIEKAIMEPSSDPDDIFNDPTVQYDIEQSLQTTGLFDFNGLLPDLSASGYLSGTDQVSSYFGSTNTSPYEPALDFFPEAAPSPSFIFPASADGSPLGTTTTTTTTSPDSDSAAAHPYRCTTDGCPKTFRKQAQLKQHQRVHRKALFCDICRAERRTEHKFAQVRDLERHLQARHRDVAERANVRSEVRQCPHPGCEHEGRRDNVSRHHRSKHGKELKWKRGVPHVVG</sequence>
<protein>
    <submittedName>
        <fullName evidence="4">Zinc finger protein rotund</fullName>
    </submittedName>
</protein>
<reference evidence="4 5" key="1">
    <citation type="journal article" date="2019" name="Sci. Rep.">
        <title>Colletotrichum shisoi sp. nov., an anthracnose pathogen of Perilla frutescens in Japan: molecular phylogenetic, morphological and genomic evidence.</title>
        <authorList>
            <person name="Gan P."/>
            <person name="Tsushima A."/>
            <person name="Hiroyama R."/>
            <person name="Narusaka M."/>
            <person name="Takano Y."/>
            <person name="Narusaka Y."/>
            <person name="Kawaradani M."/>
            <person name="Damm U."/>
            <person name="Shirasu K."/>
        </authorList>
    </citation>
    <scope>NUCLEOTIDE SEQUENCE [LARGE SCALE GENOMIC DNA]</scope>
    <source>
        <strain evidence="4 5">PG-2018a</strain>
    </source>
</reference>
<dbReference type="EMBL" id="PUHP01000680">
    <property type="protein sequence ID" value="TQN68535.1"/>
    <property type="molecule type" value="Genomic_DNA"/>
</dbReference>
<dbReference type="OrthoDB" id="427030at2759"/>
<dbReference type="InterPro" id="IPR013087">
    <property type="entry name" value="Znf_C2H2_type"/>
</dbReference>
<evidence type="ECO:0000256" key="1">
    <source>
        <dbReference type="PROSITE-ProRule" id="PRU00042"/>
    </source>
</evidence>
<feature type="region of interest" description="Disordered" evidence="2">
    <location>
        <begin position="284"/>
        <end position="311"/>
    </location>
</feature>
<dbReference type="GO" id="GO:0008270">
    <property type="term" value="F:zinc ion binding"/>
    <property type="evidence" value="ECO:0007669"/>
    <property type="project" value="UniProtKB-KW"/>
</dbReference>
<organism evidence="4 5">
    <name type="scientific">Colletotrichum shisoi</name>
    <dbReference type="NCBI Taxonomy" id="2078593"/>
    <lineage>
        <taxon>Eukaryota</taxon>
        <taxon>Fungi</taxon>
        <taxon>Dikarya</taxon>
        <taxon>Ascomycota</taxon>
        <taxon>Pezizomycotina</taxon>
        <taxon>Sordariomycetes</taxon>
        <taxon>Hypocreomycetidae</taxon>
        <taxon>Glomerellales</taxon>
        <taxon>Glomerellaceae</taxon>
        <taxon>Colletotrichum</taxon>
        <taxon>Colletotrichum destructivum species complex</taxon>
    </lineage>
</organism>
<dbReference type="SMART" id="SM00355">
    <property type="entry name" value="ZnF_C2H2"/>
    <property type="match status" value="3"/>
</dbReference>
<keyword evidence="5" id="KW-1185">Reference proteome</keyword>
<keyword evidence="1" id="KW-0862">Zinc</keyword>
<evidence type="ECO:0000313" key="4">
    <source>
        <dbReference type="EMBL" id="TQN68535.1"/>
    </source>
</evidence>
<feature type="region of interest" description="Disordered" evidence="2">
    <location>
        <begin position="388"/>
        <end position="423"/>
    </location>
</feature>
<accession>A0A5Q4BNG6</accession>
<dbReference type="PROSITE" id="PS50157">
    <property type="entry name" value="ZINC_FINGER_C2H2_2"/>
    <property type="match status" value="1"/>
</dbReference>
<gene>
    <name evidence="4" type="primary">Rn</name>
    <name evidence="4" type="ORF">CSHISOI_06913</name>
</gene>
<feature type="domain" description="C2H2-type" evidence="3">
    <location>
        <begin position="313"/>
        <end position="337"/>
    </location>
</feature>
<dbReference type="AlphaFoldDB" id="A0A5Q4BNG6"/>
<keyword evidence="1" id="KW-0479">Metal-binding</keyword>
<dbReference type="SUPFAM" id="SSF57667">
    <property type="entry name" value="beta-beta-alpha zinc fingers"/>
    <property type="match status" value="1"/>
</dbReference>
<evidence type="ECO:0000256" key="2">
    <source>
        <dbReference type="SAM" id="MobiDB-lite"/>
    </source>
</evidence>
<dbReference type="Proteomes" id="UP000326340">
    <property type="component" value="Unassembled WGS sequence"/>
</dbReference>
<evidence type="ECO:0000313" key="5">
    <source>
        <dbReference type="Proteomes" id="UP000326340"/>
    </source>
</evidence>
<dbReference type="Gene3D" id="3.30.160.60">
    <property type="entry name" value="Classic Zinc Finger"/>
    <property type="match status" value="1"/>
</dbReference>
<evidence type="ECO:0000259" key="3">
    <source>
        <dbReference type="PROSITE" id="PS50157"/>
    </source>
</evidence>
<feature type="compositionally biased region" description="Basic and acidic residues" evidence="2">
    <location>
        <begin position="388"/>
        <end position="401"/>
    </location>
</feature>
<proteinExistence type="predicted"/>